<sequence length="357" mass="40967">MNKLNVSQWQSFTISELFITESTKNKIQVPTGASIPKVSLIEQENGGLPRITVTGVNNGIIGHYKEMSEPNYRVFENFISISFLGTIFYHPYKASLDMKVHCLKLRNKELNANIALFLIGVIKKHLYSFAYDDQLSSTVLPTLSIRLPIRNDIPDWEYMENFIDNIYVKERDSQYYIDCYIKNTLVQKVDSASWREYSIDELFNIKRPVSRTIKQYETGSIPFVSSGNFNNGIDKFVTPMDNEILDKGNCITISPVDGSCFYQAIDFLGRGGGGSSIILLYNEKLNEKNGLFISAVIGKTLSRFYQYNDMGSSASIRKEKIKLPVKNDVPDWEYMEQFIDNLYDKEREKTKTILSMH</sequence>
<dbReference type="EMBL" id="SMGJ01000003">
    <property type="protein sequence ID" value="TCK69943.1"/>
    <property type="molecule type" value="Genomic_DNA"/>
</dbReference>
<dbReference type="SUPFAM" id="SSF116734">
    <property type="entry name" value="DNA methylase specificity domain"/>
    <property type="match status" value="2"/>
</dbReference>
<evidence type="ECO:0000256" key="1">
    <source>
        <dbReference type="ARBA" id="ARBA00010923"/>
    </source>
</evidence>
<gene>
    <name evidence="5" type="ORF">EV692_1164</name>
</gene>
<dbReference type="GO" id="GO:0003677">
    <property type="term" value="F:DNA binding"/>
    <property type="evidence" value="ECO:0007669"/>
    <property type="project" value="UniProtKB-KW"/>
</dbReference>
<accession>A0A4R1KZH4</accession>
<dbReference type="RefSeq" id="WP_165867211.1">
    <property type="nucleotide sequence ID" value="NZ_CP170642.1"/>
</dbReference>
<dbReference type="Gene3D" id="3.90.220.20">
    <property type="entry name" value="DNA methylase specificity domains"/>
    <property type="match status" value="2"/>
</dbReference>
<evidence type="ECO:0000313" key="5">
    <source>
        <dbReference type="EMBL" id="TCK69943.1"/>
    </source>
</evidence>
<comment type="caution">
    <text evidence="5">The sequence shown here is derived from an EMBL/GenBank/DDBJ whole genome shotgun (WGS) entry which is preliminary data.</text>
</comment>
<dbReference type="AlphaFoldDB" id="A0A4R1KZH4"/>
<comment type="similarity">
    <text evidence="1">Belongs to the type-I restriction system S methylase family.</text>
</comment>
<evidence type="ECO:0000313" key="6">
    <source>
        <dbReference type="Proteomes" id="UP000295496"/>
    </source>
</evidence>
<dbReference type="InterPro" id="IPR000055">
    <property type="entry name" value="Restrct_endonuc_typeI_TRD"/>
</dbReference>
<evidence type="ECO:0000259" key="4">
    <source>
        <dbReference type="Pfam" id="PF01420"/>
    </source>
</evidence>
<feature type="domain" description="Type I restriction modification DNA specificity" evidence="4">
    <location>
        <begin position="32"/>
        <end position="166"/>
    </location>
</feature>
<dbReference type="Proteomes" id="UP000295496">
    <property type="component" value="Unassembled WGS sequence"/>
</dbReference>
<feature type="domain" description="Type I restriction modification DNA specificity" evidence="4">
    <location>
        <begin position="194"/>
        <end position="349"/>
    </location>
</feature>
<reference evidence="5 6" key="1">
    <citation type="submission" date="2019-03" db="EMBL/GenBank/DDBJ databases">
        <title>Genomic Encyclopedia of Type Strains, Phase IV (KMG-IV): sequencing the most valuable type-strain genomes for metagenomic binning, comparative biology and taxonomic classification.</title>
        <authorList>
            <person name="Goeker M."/>
        </authorList>
    </citation>
    <scope>NUCLEOTIDE SEQUENCE [LARGE SCALE GENOMIC DNA]</scope>
    <source>
        <strain evidence="5 6">DSM 10053</strain>
    </source>
</reference>
<dbReference type="InterPro" id="IPR044946">
    <property type="entry name" value="Restrct_endonuc_typeI_TRD_sf"/>
</dbReference>
<evidence type="ECO:0000256" key="2">
    <source>
        <dbReference type="ARBA" id="ARBA00022747"/>
    </source>
</evidence>
<keyword evidence="3" id="KW-0238">DNA-binding</keyword>
<name>A0A4R1KZH4_9PAST</name>
<evidence type="ECO:0000256" key="3">
    <source>
        <dbReference type="ARBA" id="ARBA00023125"/>
    </source>
</evidence>
<dbReference type="GO" id="GO:0009307">
    <property type="term" value="P:DNA restriction-modification system"/>
    <property type="evidence" value="ECO:0007669"/>
    <property type="project" value="UniProtKB-KW"/>
</dbReference>
<organism evidence="5 6">
    <name type="scientific">Lonepinella koalarum</name>
    <dbReference type="NCBI Taxonomy" id="53417"/>
    <lineage>
        <taxon>Bacteria</taxon>
        <taxon>Pseudomonadati</taxon>
        <taxon>Pseudomonadota</taxon>
        <taxon>Gammaproteobacteria</taxon>
        <taxon>Pasteurellales</taxon>
        <taxon>Pasteurellaceae</taxon>
        <taxon>Lonepinella</taxon>
    </lineage>
</organism>
<protein>
    <submittedName>
        <fullName evidence="5">Type I restriction modification DNA specificity protein</fullName>
    </submittedName>
</protein>
<dbReference type="Pfam" id="PF01420">
    <property type="entry name" value="Methylase_S"/>
    <property type="match status" value="2"/>
</dbReference>
<keyword evidence="2" id="KW-0680">Restriction system</keyword>
<keyword evidence="6" id="KW-1185">Reference proteome</keyword>
<proteinExistence type="inferred from homology"/>